<dbReference type="Proteomes" id="UP000309819">
    <property type="component" value="Unassembled WGS sequence"/>
</dbReference>
<proteinExistence type="predicted"/>
<evidence type="ECO:0000256" key="1">
    <source>
        <dbReference type="SAM" id="SignalP"/>
    </source>
</evidence>
<sequence>MKTRALVSLLLVACACAPNTWAAPGRLADVFNGDMLGAHLRRFEALAGAAQARHGESRTYRVQGCEIVANVAGGSVNELRLTLSPTCRADLHSFIGKYAPPANRPLTFGALDAAGGGGLAFYADCLQLCGNVGDPSVYGLWEGPRAVGFVQVLVQAQLVEDAPSRAAHKWRAAMTRSKGSDYVIDARFNCERTFDAQAMQAFANVRVSAVTIGTDLNTPDC</sequence>
<gene>
    <name evidence="2" type="ORF">FEM01_22870</name>
</gene>
<feature type="signal peptide" evidence="1">
    <location>
        <begin position="1"/>
        <end position="22"/>
    </location>
</feature>
<dbReference type="EMBL" id="VAUO01000021">
    <property type="protein sequence ID" value="TLP53455.1"/>
    <property type="molecule type" value="Genomic_DNA"/>
</dbReference>
<keyword evidence="3" id="KW-1185">Reference proteome</keyword>
<comment type="caution">
    <text evidence="2">The sequence shown here is derived from an EMBL/GenBank/DDBJ whole genome shotgun (WGS) entry which is preliminary data.</text>
</comment>
<dbReference type="AlphaFoldDB" id="A0A5R8YK99"/>
<reference evidence="2 3" key="1">
    <citation type="submission" date="2019-05" db="EMBL/GenBank/DDBJ databases">
        <title>Pseudomonas sp. SC006 isolated from lettuce that can produce HBGAs.</title>
        <authorList>
            <person name="Wang D."/>
            <person name="Liao N."/>
            <person name="Liu D."/>
            <person name="Zhang Z."/>
            <person name="Zou S."/>
        </authorList>
    </citation>
    <scope>NUCLEOTIDE SEQUENCE [LARGE SCALE GENOMIC DNA]</scope>
    <source>
        <strain evidence="2 3">SC006</strain>
    </source>
</reference>
<organism evidence="2 3">
    <name type="scientific">Pseudomonas mosselii</name>
    <dbReference type="NCBI Taxonomy" id="78327"/>
    <lineage>
        <taxon>Bacteria</taxon>
        <taxon>Pseudomonadati</taxon>
        <taxon>Pseudomonadota</taxon>
        <taxon>Gammaproteobacteria</taxon>
        <taxon>Pseudomonadales</taxon>
        <taxon>Pseudomonadaceae</taxon>
        <taxon>Pseudomonas</taxon>
    </lineage>
</organism>
<protein>
    <submittedName>
        <fullName evidence="2">Uncharacterized protein</fullName>
    </submittedName>
</protein>
<name>A0A5R8YK99_9PSED</name>
<evidence type="ECO:0000313" key="3">
    <source>
        <dbReference type="Proteomes" id="UP000309819"/>
    </source>
</evidence>
<accession>A0A5R8YK99</accession>
<keyword evidence="1" id="KW-0732">Signal</keyword>
<evidence type="ECO:0000313" key="2">
    <source>
        <dbReference type="EMBL" id="TLP53455.1"/>
    </source>
</evidence>
<dbReference type="OrthoDB" id="7202255at2"/>
<feature type="chain" id="PRO_5024401225" evidence="1">
    <location>
        <begin position="23"/>
        <end position="221"/>
    </location>
</feature>
<dbReference type="RefSeq" id="WP_138221722.1">
    <property type="nucleotide sequence ID" value="NZ_VAUO01000021.1"/>
</dbReference>
<dbReference type="PROSITE" id="PS51257">
    <property type="entry name" value="PROKAR_LIPOPROTEIN"/>
    <property type="match status" value="1"/>
</dbReference>